<proteinExistence type="predicted"/>
<feature type="compositionally biased region" description="Polar residues" evidence="1">
    <location>
        <begin position="39"/>
        <end position="65"/>
    </location>
</feature>
<feature type="region of interest" description="Disordered" evidence="1">
    <location>
        <begin position="139"/>
        <end position="163"/>
    </location>
</feature>
<dbReference type="EMBL" id="WJBH02000007">
    <property type="protein sequence ID" value="KAI9555605.1"/>
    <property type="molecule type" value="Genomic_DNA"/>
</dbReference>
<dbReference type="Proteomes" id="UP000820818">
    <property type="component" value="Linkage Group LG7"/>
</dbReference>
<evidence type="ECO:0000313" key="2">
    <source>
        <dbReference type="EMBL" id="KAI9555605.1"/>
    </source>
</evidence>
<feature type="region of interest" description="Disordered" evidence="1">
    <location>
        <begin position="39"/>
        <end position="83"/>
    </location>
</feature>
<reference evidence="2 3" key="1">
    <citation type="submission" date="2022-05" db="EMBL/GenBank/DDBJ databases">
        <title>A multi-omics perspective on studying reproductive biology in Daphnia sinensis.</title>
        <authorList>
            <person name="Jia J."/>
        </authorList>
    </citation>
    <scope>NUCLEOTIDE SEQUENCE [LARGE SCALE GENOMIC DNA]</scope>
    <source>
        <strain evidence="2 3">WSL</strain>
    </source>
</reference>
<feature type="compositionally biased region" description="Low complexity" evidence="1">
    <location>
        <begin position="140"/>
        <end position="163"/>
    </location>
</feature>
<gene>
    <name evidence="2" type="ORF">GHT06_018120</name>
</gene>
<comment type="caution">
    <text evidence="2">The sequence shown here is derived from an EMBL/GenBank/DDBJ whole genome shotgun (WGS) entry which is preliminary data.</text>
</comment>
<protein>
    <submittedName>
        <fullName evidence="2">Uncharacterized protein</fullName>
    </submittedName>
</protein>
<accession>A0AAD5L5E3</accession>
<dbReference type="AlphaFoldDB" id="A0AAD5L5E3"/>
<evidence type="ECO:0000256" key="1">
    <source>
        <dbReference type="SAM" id="MobiDB-lite"/>
    </source>
</evidence>
<organism evidence="2 3">
    <name type="scientific">Daphnia sinensis</name>
    <dbReference type="NCBI Taxonomy" id="1820382"/>
    <lineage>
        <taxon>Eukaryota</taxon>
        <taxon>Metazoa</taxon>
        <taxon>Ecdysozoa</taxon>
        <taxon>Arthropoda</taxon>
        <taxon>Crustacea</taxon>
        <taxon>Branchiopoda</taxon>
        <taxon>Diplostraca</taxon>
        <taxon>Cladocera</taxon>
        <taxon>Anomopoda</taxon>
        <taxon>Daphniidae</taxon>
        <taxon>Daphnia</taxon>
        <taxon>Daphnia similis group</taxon>
    </lineage>
</organism>
<name>A0AAD5L5E3_9CRUS</name>
<evidence type="ECO:0000313" key="3">
    <source>
        <dbReference type="Proteomes" id="UP000820818"/>
    </source>
</evidence>
<feature type="compositionally biased region" description="Basic and acidic residues" evidence="1">
    <location>
        <begin position="67"/>
        <end position="79"/>
    </location>
</feature>
<keyword evidence="3" id="KW-1185">Reference proteome</keyword>
<sequence>MFSPTPLTYLLYYSRMPNSCRCLVLLLAFTATVLMANGQRQHNSRSTSLRSMSQVRTATTSTTSRPLEAEDRISTDFEPRPSLTIQPEDRLKLRQSVMDLNKRRRVTAIKPTMSPDVISTPNVYHFFSKKRFERVRSNLTVTTSQPQTSSTTESAPTADAVAA</sequence>